<dbReference type="SUPFAM" id="SSF116734">
    <property type="entry name" value="DNA methylase specificity domain"/>
    <property type="match status" value="1"/>
</dbReference>
<dbReference type="Gene3D" id="1.10.10.10">
    <property type="entry name" value="Winged helix-like DNA-binding domain superfamily/Winged helix DNA-binding domain"/>
    <property type="match status" value="1"/>
</dbReference>
<dbReference type="PANTHER" id="PTHR42998:SF1">
    <property type="entry name" value="TYPE I RESTRICTION ENZYME HINDI METHYLASE SUBUNIT"/>
    <property type="match status" value="1"/>
</dbReference>
<dbReference type="InterPro" id="IPR029063">
    <property type="entry name" value="SAM-dependent_MTases_sf"/>
</dbReference>
<evidence type="ECO:0000259" key="4">
    <source>
        <dbReference type="Pfam" id="PF02384"/>
    </source>
</evidence>
<keyword evidence="5" id="KW-0808">Transferase</keyword>
<comment type="caution">
    <text evidence="5">The sequence shown here is derived from an EMBL/GenBank/DDBJ whole genome shotgun (WGS) entry which is preliminary data.</text>
</comment>
<gene>
    <name evidence="5" type="ORF">GCM10022254_55670</name>
</gene>
<dbReference type="InterPro" id="IPR052916">
    <property type="entry name" value="Type-I_RE_MTase_Subunit"/>
</dbReference>
<dbReference type="SUPFAM" id="SSF53335">
    <property type="entry name" value="S-adenosyl-L-methionine-dependent methyltransferases"/>
    <property type="match status" value="1"/>
</dbReference>
<feature type="domain" description="DNA methylase adenine-specific" evidence="4">
    <location>
        <begin position="169"/>
        <end position="430"/>
    </location>
</feature>
<dbReference type="GO" id="GO:0032259">
    <property type="term" value="P:methylation"/>
    <property type="evidence" value="ECO:0007669"/>
    <property type="project" value="UniProtKB-KW"/>
</dbReference>
<evidence type="ECO:0000313" key="5">
    <source>
        <dbReference type="EMBL" id="GAA4238691.1"/>
    </source>
</evidence>
<accession>A0ABP8CFL0</accession>
<evidence type="ECO:0000256" key="3">
    <source>
        <dbReference type="SAM" id="MobiDB-lite"/>
    </source>
</evidence>
<keyword evidence="1" id="KW-0680">Restriction system</keyword>
<dbReference type="Gene3D" id="3.40.50.150">
    <property type="entry name" value="Vaccinia Virus protein VP39"/>
    <property type="match status" value="1"/>
</dbReference>
<dbReference type="CDD" id="cd02440">
    <property type="entry name" value="AdoMet_MTases"/>
    <property type="match status" value="1"/>
</dbReference>
<dbReference type="Proteomes" id="UP001501710">
    <property type="component" value="Unassembled WGS sequence"/>
</dbReference>
<proteinExistence type="predicted"/>
<sequence>MAMLPKADKDVPMASQSEQLTAAEISRLAGVTRATVSNWRRRHTDFPQPSGGTEASPSYDRRQVEAWLDARGRLPARSARDDLKTRLRGRTPRDVEAVALFTAHVAGLNESKRNKVTTLDDDELIDLHAAAVSSSTDPAKAGRAEVPTALLRSAANVALTEGTLAVFEVLNEHAEAPIGIRGTHPTPAMITDLIADLVTAGGRRVRDVLDPACGGGRLLAAVATSLEPDAPVYGQEYRAVTTAQARARVAGEAPKAFVDVRTGDSLRDDAFPDLRVDAVVCNPPYGDREWGHDELAFDPRWAYGVPPRSESELAWVQHSLAHLHEGGQTVLLLPPATASRPSGRRIRAELLRQGALCAVIALPAGLAVPHHIGLHLWILRRPEADRLGRDLVLLMDASEEATVTEQPPGQAKSSGASEFHETILSVWKAFTAPTGPAEFTEIPGTARAVPAIDLLDDFVDLSPARHVRTALVITPDAALRDVAHLMERLGADVAALTEASRIGPLSSAGEASRAWRSATIADLARGGALAVHKGARAASSDDPLPAELADRPVLRGRDLIEGTNATGDAGEARLATSFLIEAGDVLLTQNVGPRGVATRVAGEDEAGCLLGSSVFLLRPDPARLDPWFLAGFVSAPDNVSQATTGSSTHQLVASRLRVPLLPPDEQTAYGQMFREIHELRTTARDAASRAAETADLVAATLTSGALVPRRAETP</sequence>
<dbReference type="Pfam" id="PF02384">
    <property type="entry name" value="N6_Mtase"/>
    <property type="match status" value="1"/>
</dbReference>
<organism evidence="5 6">
    <name type="scientific">Actinomadura meridiana</name>
    <dbReference type="NCBI Taxonomy" id="559626"/>
    <lineage>
        <taxon>Bacteria</taxon>
        <taxon>Bacillati</taxon>
        <taxon>Actinomycetota</taxon>
        <taxon>Actinomycetes</taxon>
        <taxon>Streptosporangiales</taxon>
        <taxon>Thermomonosporaceae</taxon>
        <taxon>Actinomadura</taxon>
    </lineage>
</organism>
<dbReference type="EMBL" id="BAABAS010000020">
    <property type="protein sequence ID" value="GAA4238691.1"/>
    <property type="molecule type" value="Genomic_DNA"/>
</dbReference>
<evidence type="ECO:0000256" key="1">
    <source>
        <dbReference type="ARBA" id="ARBA00022747"/>
    </source>
</evidence>
<reference evidence="6" key="1">
    <citation type="journal article" date="2019" name="Int. J. Syst. Evol. Microbiol.">
        <title>The Global Catalogue of Microorganisms (GCM) 10K type strain sequencing project: providing services to taxonomists for standard genome sequencing and annotation.</title>
        <authorList>
            <consortium name="The Broad Institute Genomics Platform"/>
            <consortium name="The Broad Institute Genome Sequencing Center for Infectious Disease"/>
            <person name="Wu L."/>
            <person name="Ma J."/>
        </authorList>
    </citation>
    <scope>NUCLEOTIDE SEQUENCE [LARGE SCALE GENOMIC DNA]</scope>
    <source>
        <strain evidence="6">JCM 17440</strain>
    </source>
</reference>
<dbReference type="GO" id="GO:0008168">
    <property type="term" value="F:methyltransferase activity"/>
    <property type="evidence" value="ECO:0007669"/>
    <property type="project" value="UniProtKB-KW"/>
</dbReference>
<keyword evidence="6" id="KW-1185">Reference proteome</keyword>
<keyword evidence="5" id="KW-0489">Methyltransferase</keyword>
<dbReference type="InterPro" id="IPR036388">
    <property type="entry name" value="WH-like_DNA-bd_sf"/>
</dbReference>
<dbReference type="PANTHER" id="PTHR42998">
    <property type="entry name" value="TYPE I RESTRICTION ENZYME HINDVIIP M PROTEIN-RELATED"/>
    <property type="match status" value="1"/>
</dbReference>
<dbReference type="InterPro" id="IPR003356">
    <property type="entry name" value="DNA_methylase_A-5"/>
</dbReference>
<name>A0ABP8CFL0_9ACTN</name>
<dbReference type="InterPro" id="IPR002052">
    <property type="entry name" value="DNA_methylase_N6_adenine_CS"/>
</dbReference>
<dbReference type="PRINTS" id="PR00507">
    <property type="entry name" value="N12N6MTFRASE"/>
</dbReference>
<dbReference type="PROSITE" id="PS00092">
    <property type="entry name" value="N6_MTASE"/>
    <property type="match status" value="1"/>
</dbReference>
<evidence type="ECO:0000256" key="2">
    <source>
        <dbReference type="ARBA" id="ARBA00023125"/>
    </source>
</evidence>
<dbReference type="Gene3D" id="3.90.220.20">
    <property type="entry name" value="DNA methylase specificity domains"/>
    <property type="match status" value="1"/>
</dbReference>
<keyword evidence="2" id="KW-0238">DNA-binding</keyword>
<dbReference type="InterPro" id="IPR044946">
    <property type="entry name" value="Restrct_endonuc_typeI_TRD_sf"/>
</dbReference>
<protein>
    <submittedName>
        <fullName evidence="5">N-6 DNA methylase</fullName>
    </submittedName>
</protein>
<evidence type="ECO:0000313" key="6">
    <source>
        <dbReference type="Proteomes" id="UP001501710"/>
    </source>
</evidence>
<feature type="region of interest" description="Disordered" evidence="3">
    <location>
        <begin position="39"/>
        <end position="61"/>
    </location>
</feature>